<evidence type="ECO:0000313" key="1">
    <source>
        <dbReference type="EMBL" id="RNA11808.1"/>
    </source>
</evidence>
<name>A0A3M7QLH9_BRAPC</name>
<gene>
    <name evidence="1" type="ORF">BpHYR1_016730</name>
</gene>
<proteinExistence type="predicted"/>
<dbReference type="Proteomes" id="UP000276133">
    <property type="component" value="Unassembled WGS sequence"/>
</dbReference>
<dbReference type="AlphaFoldDB" id="A0A3M7QLH9"/>
<keyword evidence="2" id="KW-1185">Reference proteome</keyword>
<organism evidence="1 2">
    <name type="scientific">Brachionus plicatilis</name>
    <name type="common">Marine rotifer</name>
    <name type="synonym">Brachionus muelleri</name>
    <dbReference type="NCBI Taxonomy" id="10195"/>
    <lineage>
        <taxon>Eukaryota</taxon>
        <taxon>Metazoa</taxon>
        <taxon>Spiralia</taxon>
        <taxon>Gnathifera</taxon>
        <taxon>Rotifera</taxon>
        <taxon>Eurotatoria</taxon>
        <taxon>Monogononta</taxon>
        <taxon>Pseudotrocha</taxon>
        <taxon>Ploima</taxon>
        <taxon>Brachionidae</taxon>
        <taxon>Brachionus</taxon>
    </lineage>
</organism>
<reference evidence="1 2" key="1">
    <citation type="journal article" date="2018" name="Sci. Rep.">
        <title>Genomic signatures of local adaptation to the degree of environmental predictability in rotifers.</title>
        <authorList>
            <person name="Franch-Gras L."/>
            <person name="Hahn C."/>
            <person name="Garcia-Roger E.M."/>
            <person name="Carmona M.J."/>
            <person name="Serra M."/>
            <person name="Gomez A."/>
        </authorList>
    </citation>
    <scope>NUCLEOTIDE SEQUENCE [LARGE SCALE GENOMIC DNA]</scope>
    <source>
        <strain evidence="1">HYR1</strain>
    </source>
</reference>
<dbReference type="EMBL" id="REGN01005847">
    <property type="protein sequence ID" value="RNA11808.1"/>
    <property type="molecule type" value="Genomic_DNA"/>
</dbReference>
<accession>A0A3M7QLH9</accession>
<protein>
    <submittedName>
        <fullName evidence="1">Uncharacterized protein</fullName>
    </submittedName>
</protein>
<sequence length="83" mass="9681">MKCFILLRSNRSLSYCSLLDNAYNISLSSKKKKKLSKLSETSSSLIAFEKLVILNTRFTKRERDNKEFFGITIGIFRYNANIY</sequence>
<evidence type="ECO:0000313" key="2">
    <source>
        <dbReference type="Proteomes" id="UP000276133"/>
    </source>
</evidence>
<comment type="caution">
    <text evidence="1">The sequence shown here is derived from an EMBL/GenBank/DDBJ whole genome shotgun (WGS) entry which is preliminary data.</text>
</comment>